<feature type="non-terminal residue" evidence="1">
    <location>
        <position position="1"/>
    </location>
</feature>
<comment type="caution">
    <text evidence="1">The sequence shown here is derived from an EMBL/GenBank/DDBJ whole genome shotgun (WGS) entry which is preliminary data.</text>
</comment>
<protein>
    <submittedName>
        <fullName evidence="1">Adenylate kinase</fullName>
    </submittedName>
</protein>
<dbReference type="Proteomes" id="UP000307362">
    <property type="component" value="Unassembled WGS sequence"/>
</dbReference>
<dbReference type="EMBL" id="PNCM01000138">
    <property type="protein sequence ID" value="TMP77127.1"/>
    <property type="molecule type" value="Genomic_DNA"/>
</dbReference>
<reference evidence="2" key="2">
    <citation type="submission" date="2019-06" db="EMBL/GenBank/DDBJ databases">
        <title>Co-occurence of chitin degradation, pigmentation and bioactivity in marine Pseudoalteromonas.</title>
        <authorList>
            <person name="Sonnenschein E.C."/>
            <person name="Bech P.K."/>
        </authorList>
    </citation>
    <scope>NUCLEOTIDE SEQUENCE [LARGE SCALE GENOMIC DNA]</scope>
    <source>
        <strain evidence="2">S1189</strain>
    </source>
</reference>
<name>A0A5S3YM37_9GAMM</name>
<gene>
    <name evidence="1" type="ORF">CWB73_20725</name>
</gene>
<evidence type="ECO:0000313" key="1">
    <source>
        <dbReference type="EMBL" id="TMP77127.1"/>
    </source>
</evidence>
<dbReference type="AlphaFoldDB" id="A0A5S3YM37"/>
<keyword evidence="1" id="KW-0808">Transferase</keyword>
<sequence length="51" mass="5780">GTIASIKTLRRCPQFWNEAFLSQLEQSAQTKALYVIKSVAALDSFVRQHVK</sequence>
<keyword evidence="1" id="KW-0418">Kinase</keyword>
<reference evidence="1 2" key="1">
    <citation type="submission" date="2017-12" db="EMBL/GenBank/DDBJ databases">
        <authorList>
            <person name="Paulsen S."/>
            <person name="Gram L.K."/>
        </authorList>
    </citation>
    <scope>NUCLEOTIDE SEQUENCE [LARGE SCALE GENOMIC DNA]</scope>
    <source>
        <strain evidence="1 2">S1189</strain>
    </source>
</reference>
<organism evidence="1 2">
    <name type="scientific">Pseudoalteromonas phenolica</name>
    <dbReference type="NCBI Taxonomy" id="161398"/>
    <lineage>
        <taxon>Bacteria</taxon>
        <taxon>Pseudomonadati</taxon>
        <taxon>Pseudomonadota</taxon>
        <taxon>Gammaproteobacteria</taxon>
        <taxon>Alteromonadales</taxon>
        <taxon>Pseudoalteromonadaceae</taxon>
        <taxon>Pseudoalteromonas</taxon>
    </lineage>
</organism>
<evidence type="ECO:0000313" key="2">
    <source>
        <dbReference type="Proteomes" id="UP000307362"/>
    </source>
</evidence>
<dbReference type="GO" id="GO:0016301">
    <property type="term" value="F:kinase activity"/>
    <property type="evidence" value="ECO:0007669"/>
    <property type="project" value="UniProtKB-KW"/>
</dbReference>
<proteinExistence type="predicted"/>
<accession>A0A5S3YM37</accession>